<organism evidence="1">
    <name type="scientific">Anguilla anguilla</name>
    <name type="common">European freshwater eel</name>
    <name type="synonym">Muraena anguilla</name>
    <dbReference type="NCBI Taxonomy" id="7936"/>
    <lineage>
        <taxon>Eukaryota</taxon>
        <taxon>Metazoa</taxon>
        <taxon>Chordata</taxon>
        <taxon>Craniata</taxon>
        <taxon>Vertebrata</taxon>
        <taxon>Euteleostomi</taxon>
        <taxon>Actinopterygii</taxon>
        <taxon>Neopterygii</taxon>
        <taxon>Teleostei</taxon>
        <taxon>Anguilliformes</taxon>
        <taxon>Anguillidae</taxon>
        <taxon>Anguilla</taxon>
    </lineage>
</organism>
<sequence>MPMGIRWPLIELVNWQVMRDGHMEFVTVGHYDASAPDGQVLIMNRDITWAGGQPQVISNSKVI</sequence>
<name>A0A0E9R4M8_ANGAN</name>
<dbReference type="AlphaFoldDB" id="A0A0E9R4M8"/>
<dbReference type="Gene3D" id="3.40.50.2300">
    <property type="match status" value="1"/>
</dbReference>
<reference evidence="1" key="2">
    <citation type="journal article" date="2015" name="Fish Shellfish Immunol.">
        <title>Early steps in the European eel (Anguilla anguilla)-Vibrio vulnificus interaction in the gills: Role of the RtxA13 toxin.</title>
        <authorList>
            <person name="Callol A."/>
            <person name="Pajuelo D."/>
            <person name="Ebbesson L."/>
            <person name="Teles M."/>
            <person name="MacKenzie S."/>
            <person name="Amaro C."/>
        </authorList>
    </citation>
    <scope>NUCLEOTIDE SEQUENCE</scope>
</reference>
<accession>A0A0E9R4M8</accession>
<protein>
    <submittedName>
        <fullName evidence="1">Uncharacterized protein</fullName>
    </submittedName>
</protein>
<evidence type="ECO:0000313" key="1">
    <source>
        <dbReference type="EMBL" id="JAH23420.1"/>
    </source>
</evidence>
<reference evidence="1" key="1">
    <citation type="submission" date="2014-11" db="EMBL/GenBank/DDBJ databases">
        <authorList>
            <person name="Amaro Gonzalez C."/>
        </authorList>
    </citation>
    <scope>NUCLEOTIDE SEQUENCE</scope>
</reference>
<proteinExistence type="predicted"/>
<dbReference type="EMBL" id="GBXM01085157">
    <property type="protein sequence ID" value="JAH23420.1"/>
    <property type="molecule type" value="Transcribed_RNA"/>
</dbReference>